<name>U7VCY9_9FUSO</name>
<dbReference type="STRING" id="1319815.HMPREF0202_01114"/>
<evidence type="ECO:0000313" key="2">
    <source>
        <dbReference type="Proteomes" id="UP000017081"/>
    </source>
</evidence>
<proteinExistence type="predicted"/>
<reference evidence="1 2" key="1">
    <citation type="submission" date="2013-08" db="EMBL/GenBank/DDBJ databases">
        <authorList>
            <person name="Weinstock G."/>
            <person name="Sodergren E."/>
            <person name="Wylie T."/>
            <person name="Fulton L."/>
            <person name="Fulton R."/>
            <person name="Fronick C."/>
            <person name="O'Laughlin M."/>
            <person name="Godfrey J."/>
            <person name="Miner T."/>
            <person name="Herter B."/>
            <person name="Appelbaum E."/>
            <person name="Cordes M."/>
            <person name="Lek S."/>
            <person name="Wollam A."/>
            <person name="Pepin K.H."/>
            <person name="Palsikar V.B."/>
            <person name="Mitreva M."/>
            <person name="Wilson R.K."/>
        </authorList>
    </citation>
    <scope>NUCLEOTIDE SEQUENCE [LARGE SCALE GENOMIC DNA]</scope>
    <source>
        <strain evidence="1 2">ATCC BAA-474</strain>
    </source>
</reference>
<dbReference type="HOGENOM" id="CLU_3249081_0_0_0"/>
<protein>
    <submittedName>
        <fullName evidence="1">Uncharacterized protein</fullName>
    </submittedName>
</protein>
<organism evidence="1 2">
    <name type="scientific">Cetobacterium somerae ATCC BAA-474</name>
    <dbReference type="NCBI Taxonomy" id="1319815"/>
    <lineage>
        <taxon>Bacteria</taxon>
        <taxon>Fusobacteriati</taxon>
        <taxon>Fusobacteriota</taxon>
        <taxon>Fusobacteriia</taxon>
        <taxon>Fusobacteriales</taxon>
        <taxon>Fusobacteriaceae</taxon>
        <taxon>Cetobacterium</taxon>
    </lineage>
</organism>
<sequence length="42" mass="4615">MNYLKLGSSSEIAGFAPYATRFSGGGYIHEIPVELPRTEIIE</sequence>
<gene>
    <name evidence="1" type="ORF">HMPREF0202_01114</name>
</gene>
<dbReference type="EMBL" id="AXZF01000039">
    <property type="protein sequence ID" value="ERT69009.1"/>
    <property type="molecule type" value="Genomic_DNA"/>
</dbReference>
<dbReference type="AlphaFoldDB" id="U7VCY9"/>
<dbReference type="RefSeq" id="WP_023050654.1">
    <property type="nucleotide sequence ID" value="NZ_CP173065.2"/>
</dbReference>
<keyword evidence="2" id="KW-1185">Reference proteome</keyword>
<comment type="caution">
    <text evidence="1">The sequence shown here is derived from an EMBL/GenBank/DDBJ whole genome shotgun (WGS) entry which is preliminary data.</text>
</comment>
<accession>U7VCY9</accession>
<evidence type="ECO:0000313" key="1">
    <source>
        <dbReference type="EMBL" id="ERT69009.1"/>
    </source>
</evidence>
<dbReference type="Proteomes" id="UP000017081">
    <property type="component" value="Unassembled WGS sequence"/>
</dbReference>